<evidence type="ECO:0000259" key="1">
    <source>
        <dbReference type="Pfam" id="PF04986"/>
    </source>
</evidence>
<sequence length="131" mass="15484">DGTSVSYEYLDHYTNTKEIMSLPVLDFIARLICHIPDKHFRNIRYYGFLSNRLRGKLLPIVYKLLNSKNRITTKKVYIPWRNMIQGSFKYDPLKCPICKTFMALTSVVFNYKYPIISQHKEIAHGHFPLLL</sequence>
<dbReference type="InterPro" id="IPR007069">
    <property type="entry name" value="Transposase_32"/>
</dbReference>
<feature type="domain" description="Transposase IS801/IS1294" evidence="1">
    <location>
        <begin position="2"/>
        <end position="52"/>
    </location>
</feature>
<dbReference type="Pfam" id="PF04986">
    <property type="entry name" value="Y2_Tnp"/>
    <property type="match status" value="1"/>
</dbReference>
<gene>
    <name evidence="2" type="ORF">SCARUB_04969</name>
</gene>
<dbReference type="GO" id="GO:0006313">
    <property type="term" value="P:DNA transposition"/>
    <property type="evidence" value="ECO:0007669"/>
    <property type="project" value="InterPro"/>
</dbReference>
<dbReference type="Proteomes" id="UP000094056">
    <property type="component" value="Unassembled WGS sequence"/>
</dbReference>
<proteinExistence type="predicted"/>
<organism evidence="2 3">
    <name type="scientific">Candidatus Scalindua rubra</name>
    <dbReference type="NCBI Taxonomy" id="1872076"/>
    <lineage>
        <taxon>Bacteria</taxon>
        <taxon>Pseudomonadati</taxon>
        <taxon>Planctomycetota</taxon>
        <taxon>Candidatus Brocadiia</taxon>
        <taxon>Candidatus Brocadiales</taxon>
        <taxon>Candidatus Scalinduaceae</taxon>
        <taxon>Candidatus Scalindua</taxon>
    </lineage>
</organism>
<evidence type="ECO:0000313" key="3">
    <source>
        <dbReference type="Proteomes" id="UP000094056"/>
    </source>
</evidence>
<accession>A0A1E3X2S0</accession>
<dbReference type="EMBL" id="MAYW01000328">
    <property type="protein sequence ID" value="ODS29925.1"/>
    <property type="molecule type" value="Genomic_DNA"/>
</dbReference>
<dbReference type="PATRIC" id="fig|1872076.5.peg.5975"/>
<evidence type="ECO:0000313" key="2">
    <source>
        <dbReference type="EMBL" id="ODS29925.1"/>
    </source>
</evidence>
<name>A0A1E3X2S0_9BACT</name>
<protein>
    <submittedName>
        <fullName evidence="2">Transposase</fullName>
    </submittedName>
</protein>
<dbReference type="AlphaFoldDB" id="A0A1E3X2S0"/>
<comment type="caution">
    <text evidence="2">The sequence shown here is derived from an EMBL/GenBank/DDBJ whole genome shotgun (WGS) entry which is preliminary data.</text>
</comment>
<reference evidence="2 3" key="1">
    <citation type="submission" date="2016-07" db="EMBL/GenBank/DDBJ databases">
        <title>Draft genome of Scalindua rubra, obtained from a brine-seawater interface in the Red Sea, sheds light on salt adaptation in anammox bacteria.</title>
        <authorList>
            <person name="Speth D.R."/>
            <person name="Lagkouvardos I."/>
            <person name="Wang Y."/>
            <person name="Qian P.-Y."/>
            <person name="Dutilh B.E."/>
            <person name="Jetten M.S."/>
        </authorList>
    </citation>
    <scope>NUCLEOTIDE SEQUENCE [LARGE SCALE GENOMIC DNA]</scope>
    <source>
        <strain evidence="2">BSI-1</strain>
    </source>
</reference>
<feature type="non-terminal residue" evidence="2">
    <location>
        <position position="1"/>
    </location>
</feature>
<dbReference type="GO" id="GO:0004803">
    <property type="term" value="F:transposase activity"/>
    <property type="evidence" value="ECO:0007669"/>
    <property type="project" value="InterPro"/>
</dbReference>
<dbReference type="GO" id="GO:0003677">
    <property type="term" value="F:DNA binding"/>
    <property type="evidence" value="ECO:0007669"/>
    <property type="project" value="InterPro"/>
</dbReference>